<reference evidence="1" key="1">
    <citation type="submission" date="2014-11" db="EMBL/GenBank/DDBJ databases">
        <authorList>
            <person name="Amaro Gonzalez C."/>
        </authorList>
    </citation>
    <scope>NUCLEOTIDE SEQUENCE</scope>
</reference>
<name>A0A0E9WP18_ANGAN</name>
<evidence type="ECO:0000313" key="1">
    <source>
        <dbReference type="EMBL" id="JAH91208.1"/>
    </source>
</evidence>
<proteinExistence type="predicted"/>
<protein>
    <submittedName>
        <fullName evidence="1">Uncharacterized protein</fullName>
    </submittedName>
</protein>
<sequence>MANLRKEIGHFWMYLLCVPDYSFHSISTLSPPIPTIATLCTLTPDWPRFVHYLKHRGQSEISVLLVWL</sequence>
<dbReference type="AlphaFoldDB" id="A0A0E9WP18"/>
<accession>A0A0E9WP18</accession>
<dbReference type="EMBL" id="GBXM01017369">
    <property type="protein sequence ID" value="JAH91208.1"/>
    <property type="molecule type" value="Transcribed_RNA"/>
</dbReference>
<organism evidence="1">
    <name type="scientific">Anguilla anguilla</name>
    <name type="common">European freshwater eel</name>
    <name type="synonym">Muraena anguilla</name>
    <dbReference type="NCBI Taxonomy" id="7936"/>
    <lineage>
        <taxon>Eukaryota</taxon>
        <taxon>Metazoa</taxon>
        <taxon>Chordata</taxon>
        <taxon>Craniata</taxon>
        <taxon>Vertebrata</taxon>
        <taxon>Euteleostomi</taxon>
        <taxon>Actinopterygii</taxon>
        <taxon>Neopterygii</taxon>
        <taxon>Teleostei</taxon>
        <taxon>Anguilliformes</taxon>
        <taxon>Anguillidae</taxon>
        <taxon>Anguilla</taxon>
    </lineage>
</organism>
<reference evidence="1" key="2">
    <citation type="journal article" date="2015" name="Fish Shellfish Immunol.">
        <title>Early steps in the European eel (Anguilla anguilla)-Vibrio vulnificus interaction in the gills: Role of the RtxA13 toxin.</title>
        <authorList>
            <person name="Callol A."/>
            <person name="Pajuelo D."/>
            <person name="Ebbesson L."/>
            <person name="Teles M."/>
            <person name="MacKenzie S."/>
            <person name="Amaro C."/>
        </authorList>
    </citation>
    <scope>NUCLEOTIDE SEQUENCE</scope>
</reference>